<dbReference type="Gene3D" id="1.10.10.10">
    <property type="entry name" value="Winged helix-like DNA-binding domain superfamily/Winged helix DNA-binding domain"/>
    <property type="match status" value="1"/>
</dbReference>
<dbReference type="GO" id="GO:0003700">
    <property type="term" value="F:DNA-binding transcription factor activity"/>
    <property type="evidence" value="ECO:0007669"/>
    <property type="project" value="InterPro"/>
</dbReference>
<dbReference type="InterPro" id="IPR050679">
    <property type="entry name" value="Bact_HTH_transcr_reg"/>
</dbReference>
<dbReference type="InterPro" id="IPR036390">
    <property type="entry name" value="WH_DNA-bd_sf"/>
</dbReference>
<dbReference type="SUPFAM" id="SSF46785">
    <property type="entry name" value="Winged helix' DNA-binding domain"/>
    <property type="match status" value="1"/>
</dbReference>
<dbReference type="SMART" id="SM00345">
    <property type="entry name" value="HTH_GNTR"/>
    <property type="match status" value="1"/>
</dbReference>
<dbReference type="SUPFAM" id="SSF64288">
    <property type="entry name" value="Chorismate lyase-like"/>
    <property type="match status" value="1"/>
</dbReference>
<organism evidence="5 6">
    <name type="scientific">Pelagibius litoralis</name>
    <dbReference type="NCBI Taxonomy" id="374515"/>
    <lineage>
        <taxon>Bacteria</taxon>
        <taxon>Pseudomonadati</taxon>
        <taxon>Pseudomonadota</taxon>
        <taxon>Alphaproteobacteria</taxon>
        <taxon>Rhodospirillales</taxon>
        <taxon>Rhodovibrionaceae</taxon>
        <taxon>Pelagibius</taxon>
    </lineage>
</organism>
<dbReference type="PANTHER" id="PTHR44846">
    <property type="entry name" value="MANNOSYL-D-GLYCERATE TRANSPORT/METABOLISM SYSTEM REPRESSOR MNGR-RELATED"/>
    <property type="match status" value="1"/>
</dbReference>
<dbReference type="GO" id="GO:0003677">
    <property type="term" value="F:DNA binding"/>
    <property type="evidence" value="ECO:0007669"/>
    <property type="project" value="UniProtKB-KW"/>
</dbReference>
<dbReference type="Gene3D" id="3.40.1410.10">
    <property type="entry name" value="Chorismate lyase-like"/>
    <property type="match status" value="1"/>
</dbReference>
<evidence type="ECO:0000313" key="5">
    <source>
        <dbReference type="EMBL" id="NIA67865.1"/>
    </source>
</evidence>
<dbReference type="InterPro" id="IPR000524">
    <property type="entry name" value="Tscrpt_reg_HTH_GntR"/>
</dbReference>
<dbReference type="GO" id="GO:0045892">
    <property type="term" value="P:negative regulation of DNA-templated transcription"/>
    <property type="evidence" value="ECO:0007669"/>
    <property type="project" value="TreeGrafter"/>
</dbReference>
<accession>A0A967EX60</accession>
<dbReference type="AlphaFoldDB" id="A0A967EX60"/>
<keyword evidence="2" id="KW-0238">DNA-binding</keyword>
<keyword evidence="6" id="KW-1185">Reference proteome</keyword>
<dbReference type="InterPro" id="IPR011663">
    <property type="entry name" value="UTRA"/>
</dbReference>
<keyword evidence="3" id="KW-0804">Transcription</keyword>
<dbReference type="PANTHER" id="PTHR44846:SF1">
    <property type="entry name" value="MANNOSYL-D-GLYCERATE TRANSPORT_METABOLISM SYSTEM REPRESSOR MNGR-RELATED"/>
    <property type="match status" value="1"/>
</dbReference>
<proteinExistence type="predicted"/>
<evidence type="ECO:0000259" key="4">
    <source>
        <dbReference type="PROSITE" id="PS50949"/>
    </source>
</evidence>
<feature type="domain" description="HTH gntR-type" evidence="4">
    <location>
        <begin position="8"/>
        <end position="76"/>
    </location>
</feature>
<dbReference type="Proteomes" id="UP000761264">
    <property type="component" value="Unassembled WGS sequence"/>
</dbReference>
<protein>
    <submittedName>
        <fullName evidence="5">GntR family transcriptional regulator</fullName>
    </submittedName>
</protein>
<dbReference type="EMBL" id="JAAQPH010000003">
    <property type="protein sequence ID" value="NIA67865.1"/>
    <property type="molecule type" value="Genomic_DNA"/>
</dbReference>
<dbReference type="Pfam" id="PF07702">
    <property type="entry name" value="UTRA"/>
    <property type="match status" value="1"/>
</dbReference>
<reference evidence="5" key="1">
    <citation type="submission" date="2020-03" db="EMBL/GenBank/DDBJ databases">
        <title>Genome of Pelagibius litoralis DSM 21314T.</title>
        <authorList>
            <person name="Wang G."/>
        </authorList>
    </citation>
    <scope>NUCLEOTIDE SEQUENCE</scope>
    <source>
        <strain evidence="5">DSM 21314</strain>
    </source>
</reference>
<evidence type="ECO:0000256" key="3">
    <source>
        <dbReference type="ARBA" id="ARBA00023163"/>
    </source>
</evidence>
<keyword evidence="1" id="KW-0805">Transcription regulation</keyword>
<evidence type="ECO:0000256" key="1">
    <source>
        <dbReference type="ARBA" id="ARBA00023015"/>
    </source>
</evidence>
<dbReference type="PROSITE" id="PS50949">
    <property type="entry name" value="HTH_GNTR"/>
    <property type="match status" value="1"/>
</dbReference>
<dbReference type="InterPro" id="IPR028978">
    <property type="entry name" value="Chorismate_lyase_/UTRA_dom_sf"/>
</dbReference>
<dbReference type="CDD" id="cd07377">
    <property type="entry name" value="WHTH_GntR"/>
    <property type="match status" value="1"/>
</dbReference>
<dbReference type="Pfam" id="PF00392">
    <property type="entry name" value="GntR"/>
    <property type="match status" value="1"/>
</dbReference>
<sequence length="241" mass="26723">MRARKSGNALHEAVREEIARRVQSGEFDPEVPLPSAASLAEEFNVSLITTKRALRDLQSAGILRSVPGLGTFVREQRRFIRNLDLSLTSMDDARRLGFTPSIQLISITREKMKDLSFDVLSIPSEPMLCVRKLVLADDIPIMFDTAFITKPLSDSVVDEFGTKFIYQALADNDSPVTATRLMIDAAPASPEVQQHFAVPNGYPALRRAYEFKTSDPSLKVFGCAESPFDRLACTFDLPPAD</sequence>
<dbReference type="RefSeq" id="WP_167221869.1">
    <property type="nucleotide sequence ID" value="NZ_JAAQPH010000003.1"/>
</dbReference>
<evidence type="ECO:0000256" key="2">
    <source>
        <dbReference type="ARBA" id="ARBA00023125"/>
    </source>
</evidence>
<evidence type="ECO:0000313" key="6">
    <source>
        <dbReference type="Proteomes" id="UP000761264"/>
    </source>
</evidence>
<name>A0A967EX60_9PROT</name>
<gene>
    <name evidence="5" type="ORF">HBA54_04605</name>
</gene>
<dbReference type="InterPro" id="IPR036388">
    <property type="entry name" value="WH-like_DNA-bd_sf"/>
</dbReference>
<comment type="caution">
    <text evidence="5">The sequence shown here is derived from an EMBL/GenBank/DDBJ whole genome shotgun (WGS) entry which is preliminary data.</text>
</comment>